<keyword evidence="8" id="KW-1133">Transmembrane helix</keyword>
<keyword evidence="8" id="KW-0812">Transmembrane</keyword>
<keyword evidence="6" id="KW-0479">Metal-binding</keyword>
<evidence type="ECO:0000256" key="3">
    <source>
        <dbReference type="ARBA" id="ARBA00022737"/>
    </source>
</evidence>
<dbReference type="PROSITE" id="PS51408">
    <property type="entry name" value="TRANSFERRIN_LIKE_4"/>
    <property type="match status" value="2"/>
</dbReference>
<evidence type="ECO:0000313" key="12">
    <source>
        <dbReference type="Proteomes" id="UP000192247"/>
    </source>
</evidence>
<feature type="binding site" evidence="5">
    <location>
        <position position="558"/>
    </location>
    <ligand>
        <name>hydrogencarbonate</name>
        <dbReference type="ChEBI" id="CHEBI:17544"/>
        <label>1</label>
    </ligand>
</feature>
<dbReference type="Pfam" id="PF00405">
    <property type="entry name" value="Transferrin"/>
    <property type="match status" value="2"/>
</dbReference>
<keyword evidence="12" id="KW-1185">Reference proteome</keyword>
<name>A0A1V9XD01_9ACAR</name>
<dbReference type="OrthoDB" id="9981115at2759"/>
<accession>A0A1V9XD01</accession>
<evidence type="ECO:0000256" key="8">
    <source>
        <dbReference type="SAM" id="Phobius"/>
    </source>
</evidence>
<feature type="disulfide bond" evidence="7">
    <location>
        <begin position="141"/>
        <end position="230"/>
    </location>
</feature>
<dbReference type="GO" id="GO:0055037">
    <property type="term" value="C:recycling endosome"/>
    <property type="evidence" value="ECO:0007669"/>
    <property type="project" value="TreeGrafter"/>
</dbReference>
<evidence type="ECO:0000256" key="9">
    <source>
        <dbReference type="SAM" id="SignalP"/>
    </source>
</evidence>
<protein>
    <recommendedName>
        <fullName evidence="10">Transferrin-like domain-containing protein</fullName>
    </recommendedName>
</protein>
<feature type="domain" description="Transferrin-like" evidence="10">
    <location>
        <begin position="32"/>
        <end position="366"/>
    </location>
</feature>
<keyword evidence="2" id="KW-0964">Secreted</keyword>
<dbReference type="EMBL" id="MNPL01015130">
    <property type="protein sequence ID" value="OQR71228.1"/>
    <property type="molecule type" value="Genomic_DNA"/>
</dbReference>
<feature type="disulfide bond" evidence="7">
    <location>
        <begin position="592"/>
        <end position="619"/>
    </location>
</feature>
<dbReference type="PANTHER" id="PTHR11485:SF29">
    <property type="entry name" value="TRANSFERRIN 2"/>
    <property type="match status" value="1"/>
</dbReference>
<dbReference type="CDD" id="cd13529">
    <property type="entry name" value="PBP2_transferrin"/>
    <property type="match status" value="2"/>
</dbReference>
<evidence type="ECO:0000259" key="10">
    <source>
        <dbReference type="PROSITE" id="PS51408"/>
    </source>
</evidence>
<gene>
    <name evidence="11" type="ORF">BIW11_11133</name>
</gene>
<keyword evidence="6" id="KW-0408">Iron</keyword>
<dbReference type="FunFam" id="3.40.190.10:FF:000095">
    <property type="entry name" value="Lactotransferrin"/>
    <property type="match status" value="1"/>
</dbReference>
<dbReference type="PANTHER" id="PTHR11485">
    <property type="entry name" value="TRANSFERRIN"/>
    <property type="match status" value="1"/>
</dbReference>
<dbReference type="GO" id="GO:0005615">
    <property type="term" value="C:extracellular space"/>
    <property type="evidence" value="ECO:0007669"/>
    <property type="project" value="InterPro"/>
</dbReference>
<dbReference type="PRINTS" id="PR00422">
    <property type="entry name" value="TRANSFERRIN"/>
</dbReference>
<feature type="binding site" evidence="5">
    <location>
        <position position="150"/>
    </location>
    <ligand>
        <name>hydrogencarbonate</name>
        <dbReference type="ChEBI" id="CHEBI:17544"/>
        <label>1</label>
    </ligand>
</feature>
<feature type="binding site" evidence="6">
    <location>
        <position position="526"/>
    </location>
    <ligand>
        <name>Fe(3+)</name>
        <dbReference type="ChEBI" id="CHEBI:29034"/>
        <label>1</label>
    </ligand>
</feature>
<feature type="chain" id="PRO_5013274997" description="Transferrin-like domain-containing protein" evidence="9">
    <location>
        <begin position="27"/>
        <end position="835"/>
    </location>
</feature>
<evidence type="ECO:0000313" key="11">
    <source>
        <dbReference type="EMBL" id="OQR71228.1"/>
    </source>
</evidence>
<dbReference type="GO" id="GO:0046872">
    <property type="term" value="F:metal ion binding"/>
    <property type="evidence" value="ECO:0007669"/>
    <property type="project" value="UniProtKB-KW"/>
</dbReference>
<dbReference type="FunCoup" id="A0A1V9XD01">
    <property type="interactions" value="103"/>
</dbReference>
<feature type="binding site" evidence="6">
    <location>
        <position position="224"/>
    </location>
    <ligand>
        <name>Fe(3+)</name>
        <dbReference type="ChEBI" id="CHEBI:29034"/>
        <label>1</label>
    </ligand>
</feature>
<dbReference type="Gene3D" id="3.40.190.10">
    <property type="entry name" value="Periplasmic binding protein-like II"/>
    <property type="match status" value="4"/>
</dbReference>
<dbReference type="InterPro" id="IPR001156">
    <property type="entry name" value="Transferrin-like_dom"/>
</dbReference>
<dbReference type="SMART" id="SM00094">
    <property type="entry name" value="TR_FER"/>
    <property type="match status" value="2"/>
</dbReference>
<evidence type="ECO:0000256" key="1">
    <source>
        <dbReference type="ARBA" id="ARBA00004613"/>
    </source>
</evidence>
<dbReference type="InterPro" id="IPR016357">
    <property type="entry name" value="Transferrin"/>
</dbReference>
<comment type="subcellular location">
    <subcellularLocation>
        <location evidence="1">Secreted</location>
    </subcellularLocation>
</comment>
<dbReference type="Proteomes" id="UP000192247">
    <property type="component" value="Unassembled WGS sequence"/>
</dbReference>
<dbReference type="PIRSF" id="PIRSF002549">
    <property type="entry name" value="Transferrin"/>
    <property type="match status" value="1"/>
</dbReference>
<dbReference type="GO" id="GO:0005886">
    <property type="term" value="C:plasma membrane"/>
    <property type="evidence" value="ECO:0007669"/>
    <property type="project" value="TreeGrafter"/>
</dbReference>
<keyword evidence="4 7" id="KW-1015">Disulfide bond</keyword>
<evidence type="ECO:0000256" key="6">
    <source>
        <dbReference type="PIRSR" id="PIRSR002549-3"/>
    </source>
</evidence>
<evidence type="ECO:0000256" key="2">
    <source>
        <dbReference type="ARBA" id="ARBA00022525"/>
    </source>
</evidence>
<dbReference type="GO" id="GO:0005769">
    <property type="term" value="C:early endosome"/>
    <property type="evidence" value="ECO:0007669"/>
    <property type="project" value="TreeGrafter"/>
</dbReference>
<feature type="disulfide bond" evidence="7">
    <location>
        <begin position="685"/>
        <end position="699"/>
    </location>
</feature>
<evidence type="ECO:0000256" key="4">
    <source>
        <dbReference type="ARBA" id="ARBA00023157"/>
    </source>
</evidence>
<evidence type="ECO:0000256" key="7">
    <source>
        <dbReference type="PIRSR" id="PIRSR002549-4"/>
    </source>
</evidence>
<reference evidence="11 12" key="1">
    <citation type="journal article" date="2017" name="Gigascience">
        <title>Draft genome of the honey bee ectoparasitic mite, Tropilaelaps mercedesae, is shaped by the parasitic life history.</title>
        <authorList>
            <person name="Dong X."/>
            <person name="Armstrong S.D."/>
            <person name="Xia D."/>
            <person name="Makepeace B.L."/>
            <person name="Darby A.C."/>
            <person name="Kadowaki T."/>
        </authorList>
    </citation>
    <scope>NUCLEOTIDE SEQUENCE [LARGE SCALE GENOMIC DNA]</scope>
    <source>
        <strain evidence="11">Wuxi-XJTLU</strain>
    </source>
</reference>
<feature type="disulfide bond" evidence="7">
    <location>
        <begin position="446"/>
        <end position="483"/>
    </location>
</feature>
<feature type="binding site" evidence="5">
    <location>
        <position position="559"/>
    </location>
    <ligand>
        <name>hydrogencarbonate</name>
        <dbReference type="ChEBI" id="CHEBI:17544"/>
        <label>1</label>
    </ligand>
</feature>
<dbReference type="InParanoid" id="A0A1V9XD01"/>
<evidence type="ECO:0000256" key="5">
    <source>
        <dbReference type="PIRSR" id="PIRSR002549-2"/>
    </source>
</evidence>
<feature type="transmembrane region" description="Helical" evidence="8">
    <location>
        <begin position="811"/>
        <end position="832"/>
    </location>
</feature>
<organism evidence="11 12">
    <name type="scientific">Tropilaelaps mercedesae</name>
    <dbReference type="NCBI Taxonomy" id="418985"/>
    <lineage>
        <taxon>Eukaryota</taxon>
        <taxon>Metazoa</taxon>
        <taxon>Ecdysozoa</taxon>
        <taxon>Arthropoda</taxon>
        <taxon>Chelicerata</taxon>
        <taxon>Arachnida</taxon>
        <taxon>Acari</taxon>
        <taxon>Parasitiformes</taxon>
        <taxon>Mesostigmata</taxon>
        <taxon>Gamasina</taxon>
        <taxon>Dermanyssoidea</taxon>
        <taxon>Laelapidae</taxon>
        <taxon>Tropilaelaps</taxon>
    </lineage>
</organism>
<dbReference type="GO" id="GO:0006826">
    <property type="term" value="P:iron ion transport"/>
    <property type="evidence" value="ECO:0007669"/>
    <property type="project" value="TreeGrafter"/>
</dbReference>
<feature type="disulfide bond" evidence="7">
    <location>
        <begin position="45"/>
        <end position="64"/>
    </location>
</feature>
<feature type="disulfide bond" evidence="7">
    <location>
        <begin position="35"/>
        <end position="73"/>
    </location>
</feature>
<feature type="binding site" evidence="6">
    <location>
        <position position="88"/>
    </location>
    <ligand>
        <name>Fe(3+)</name>
        <dbReference type="ChEBI" id="CHEBI:29034"/>
        <label>1</label>
    </ligand>
</feature>
<feature type="signal peptide" evidence="9">
    <location>
        <begin position="1"/>
        <end position="26"/>
    </location>
</feature>
<sequence>MESAPKTVRAMARIYMILLVISAAHAGSLGNITWCSVNDLEHLKCTEFAEAVRTSRGFSVDMYCAQAPSKDQCMNFLDNQKVDIVELDPGEMYQGGGYHSIIPILSELYGPEEQPGFYSVAVVHEFANISDLHHLRGRRACFSSVGDMAGWVVPMAHLIENRVLEVLDCNNLVKSASHFFGPSCAPNSLLDKHNPTGDNPQKMCEICAGRGGDRCSGNDPYANYDGAFYCLEKEGEIAFLKHTTIHEATIHNPTLKFKYRLLCPDGRIEAVDRHDKCNWGFVPPNVIATSSETSTKRRKDLQDFMFQALRLFGNVPITDLDITSNGYNPQSGYNYNSFGENSGNLNSNNRFDNTDTYVGGGGQLNTDLYQPINSSEFRPAWDVRVPNTQFNLFRKYGNGSNLLLQDRTTRFVRLDGQRQTYAGFLGAHIEVFQQLGTCPVASAGFCVVSTKEYDKCQRMRAAFKAQNLKPDIHCIKAPTQLVCMHMIHQGNADLAVFEAGDIYRAGSRFGLVPILAEQYNLDEPYYYAVGVAQQKDKDTDLLYLKGKRVCSGGMFTAAGYVIPLAFLLTNDRMRSYGCDSARAMSEFFAKGCVPGALKEEFAVPYSNEYKSYRNLCDLCHGESRNYCSRDASEQFFGHSGAFRCLVEGGGEIAFVKHTTIFENTAGRNPLSWARNVAPEDFELLCRDGSRQTFDKYRDCNLGKVAANAMMTAKHKRSQEIDAYIALFVYAQQFYGSKYSEEFTFKMFVSDFDHRDLIFQDSTQQLRPISEQKRNYRRYLGLDFLSAVRVVDCHAVVNGASSLFEGTGSGYLTTRLLCLLLALFVVLHITVCMPQA</sequence>
<keyword evidence="8" id="KW-0472">Membrane</keyword>
<dbReference type="AlphaFoldDB" id="A0A1V9XD01"/>
<feature type="disulfide bond" evidence="7">
    <location>
        <begin position="550"/>
        <end position="644"/>
    </location>
</feature>
<dbReference type="SUPFAM" id="SSF53850">
    <property type="entry name" value="Periplasmic binding protein-like II"/>
    <property type="match status" value="2"/>
</dbReference>
<keyword evidence="9" id="KW-0732">Signal</keyword>
<feature type="disulfide bond" evidence="7">
    <location>
        <begin position="184"/>
        <end position="207"/>
    </location>
</feature>
<feature type="disulfide bond" evidence="7">
    <location>
        <begin position="204"/>
        <end position="215"/>
    </location>
</feature>
<feature type="disulfide bond" evidence="7">
    <location>
        <begin position="456"/>
        <end position="474"/>
    </location>
</feature>
<feature type="disulfide bond" evidence="7">
    <location>
        <begin position="263"/>
        <end position="277"/>
    </location>
</feature>
<keyword evidence="3" id="KW-0677">Repeat</keyword>
<comment type="caution">
    <text evidence="11">The sequence shown here is derived from an EMBL/GenBank/DDBJ whole genome shotgun (WGS) entry which is preliminary data.</text>
</comment>
<dbReference type="STRING" id="418985.A0A1V9XD01"/>
<proteinExistence type="predicted"/>
<feature type="domain" description="Transferrin-like" evidence="10">
    <location>
        <begin position="443"/>
        <end position="792"/>
    </location>
</feature>
<feature type="binding site" evidence="5">
    <location>
        <position position="149"/>
    </location>
    <ligand>
        <name>hydrogencarbonate</name>
        <dbReference type="ChEBI" id="CHEBI:17544"/>
        <label>1</label>
    </ligand>
</feature>
<feature type="disulfide bond" evidence="7">
    <location>
        <begin position="616"/>
        <end position="627"/>
    </location>
</feature>